<evidence type="ECO:0000256" key="2">
    <source>
        <dbReference type="ARBA" id="ARBA00009765"/>
    </source>
</evidence>
<dbReference type="PANTHER" id="PTHR47891:SF1">
    <property type="entry name" value="CORA-MAGNESIUM AND COBALT TRANSPORTER"/>
    <property type="match status" value="1"/>
</dbReference>
<dbReference type="KEGG" id="sio:DW64_07020"/>
<reference evidence="8 10" key="2">
    <citation type="submission" date="2018-06" db="EMBL/GenBank/DDBJ databases">
        <title>Mutators as drivers of adaptation in pathogenic bacteria and a risk factor for host jumps and vaccine escape.</title>
        <authorList>
            <person name="Barnes A.C."/>
            <person name="Silayeva O."/>
        </authorList>
    </citation>
    <scope>NUCLEOTIDE SEQUENCE [LARGE SCALE GENOMIC DNA]</scope>
    <source>
        <strain evidence="8 10">QMA0445</strain>
    </source>
</reference>
<evidence type="ECO:0000313" key="9">
    <source>
        <dbReference type="Proteomes" id="UP000025245"/>
    </source>
</evidence>
<gene>
    <name evidence="8" type="ORF">DIY07_07225</name>
    <name evidence="7" type="ORF">DQ08_07035</name>
</gene>
<dbReference type="EMBL" id="QLQD01000064">
    <property type="protein sequence ID" value="RLU56028.1"/>
    <property type="molecule type" value="Genomic_DNA"/>
</dbReference>
<dbReference type="KEGG" id="siz:SI82_07145"/>
<dbReference type="CDD" id="cd12827">
    <property type="entry name" value="EcCorA_ZntB-like_u2"/>
    <property type="match status" value="1"/>
</dbReference>
<evidence type="ECO:0000256" key="1">
    <source>
        <dbReference type="ARBA" id="ARBA00004141"/>
    </source>
</evidence>
<dbReference type="OrthoDB" id="9803416at2"/>
<dbReference type="EMBL" id="CP007586">
    <property type="protein sequence ID" value="AHY16206.1"/>
    <property type="molecule type" value="Genomic_DNA"/>
</dbReference>
<evidence type="ECO:0000256" key="3">
    <source>
        <dbReference type="ARBA" id="ARBA00022692"/>
    </source>
</evidence>
<evidence type="ECO:0000313" key="7">
    <source>
        <dbReference type="EMBL" id="AHY16206.1"/>
    </source>
</evidence>
<feature type="transmembrane region" description="Helical" evidence="6">
    <location>
        <begin position="274"/>
        <end position="295"/>
    </location>
</feature>
<dbReference type="InterPro" id="IPR002523">
    <property type="entry name" value="MgTranspt_CorA/ZnTranspt_ZntB"/>
</dbReference>
<proteinExistence type="inferred from homology"/>
<evidence type="ECO:0000256" key="5">
    <source>
        <dbReference type="ARBA" id="ARBA00023136"/>
    </source>
</evidence>
<dbReference type="Pfam" id="PF01544">
    <property type="entry name" value="CorA"/>
    <property type="match status" value="1"/>
</dbReference>
<dbReference type="SUPFAM" id="SSF144083">
    <property type="entry name" value="Magnesium transport protein CorA, transmembrane region"/>
    <property type="match status" value="1"/>
</dbReference>
<evidence type="ECO:0000313" key="8">
    <source>
        <dbReference type="EMBL" id="RLU56028.1"/>
    </source>
</evidence>
<dbReference type="PANTHER" id="PTHR47891">
    <property type="entry name" value="TRANSPORTER-RELATED"/>
    <property type="match status" value="1"/>
</dbReference>
<comment type="similarity">
    <text evidence="2">Belongs to the CorA metal ion transporter (MIT) (TC 1.A.35) family.</text>
</comment>
<dbReference type="GO" id="GO:0046873">
    <property type="term" value="F:metal ion transmembrane transporter activity"/>
    <property type="evidence" value="ECO:0007669"/>
    <property type="project" value="InterPro"/>
</dbReference>
<accession>A0A3L8GI34</accession>
<dbReference type="Gene3D" id="1.20.58.340">
    <property type="entry name" value="Magnesium transport protein CorA, transmembrane region"/>
    <property type="match status" value="2"/>
</dbReference>
<dbReference type="GeneID" id="35766561"/>
<dbReference type="Proteomes" id="UP000025245">
    <property type="component" value="Chromosome"/>
</dbReference>
<keyword evidence="4 6" id="KW-1133">Transmembrane helix</keyword>
<dbReference type="RefSeq" id="WP_003101487.1">
    <property type="nucleotide sequence ID" value="NZ_CP010783.1"/>
</dbReference>
<dbReference type="Gene3D" id="3.30.460.20">
    <property type="entry name" value="CorA soluble domain-like"/>
    <property type="match status" value="1"/>
</dbReference>
<keyword evidence="3 6" id="KW-0812">Transmembrane</keyword>
<dbReference type="STRING" id="1346.BMF34_07070"/>
<evidence type="ECO:0000256" key="4">
    <source>
        <dbReference type="ARBA" id="ARBA00022989"/>
    </source>
</evidence>
<feature type="transmembrane region" description="Helical" evidence="6">
    <location>
        <begin position="242"/>
        <end position="262"/>
    </location>
</feature>
<evidence type="ECO:0000256" key="6">
    <source>
        <dbReference type="SAM" id="Phobius"/>
    </source>
</evidence>
<keyword evidence="9" id="KW-1185">Reference proteome</keyword>
<dbReference type="InterPro" id="IPR045863">
    <property type="entry name" value="CorA_TM1_TM2"/>
</dbReference>
<dbReference type="KEGG" id="siq:DQ08_07035"/>
<protein>
    <submittedName>
        <fullName evidence="7 8">Magnesium transporter CorA</fullName>
    </submittedName>
</protein>
<name>A0A3L8GI34_STRIN</name>
<organism evidence="8 10">
    <name type="scientific">Streptococcus iniae</name>
    <name type="common">Streptococcus shiloi</name>
    <dbReference type="NCBI Taxonomy" id="1346"/>
    <lineage>
        <taxon>Bacteria</taxon>
        <taxon>Bacillati</taxon>
        <taxon>Bacillota</taxon>
        <taxon>Bacilli</taxon>
        <taxon>Lactobacillales</taxon>
        <taxon>Streptococcaceae</taxon>
        <taxon>Streptococcus</taxon>
    </lineage>
</organism>
<keyword evidence="5 6" id="KW-0472">Membrane</keyword>
<dbReference type="Proteomes" id="UP000269148">
    <property type="component" value="Unassembled WGS sequence"/>
</dbReference>
<dbReference type="GO" id="GO:0016020">
    <property type="term" value="C:membrane"/>
    <property type="evidence" value="ECO:0007669"/>
    <property type="project" value="UniProtKB-SubCell"/>
</dbReference>
<dbReference type="InterPro" id="IPR045861">
    <property type="entry name" value="CorA_cytoplasmic_dom"/>
</dbReference>
<sequence length="304" mass="35372">MKEIRNKVFTMYMANADNPNDLRLLSQSMEMNQEILNYASDKNELSHLEYDKEEKSLFLIYNVLDMSKEDYHYQTLPITFYVCQDKLVTIYKDKSAYLINQMEQLLQKNEGYSLYKFLFSVLFLISKNYFPSVENLNQERNRLNLLLRERTSKRELLELSDLETGLVYLVSSSKQNVLLINQIKGLSNYLNLSDSEMEQLDDALIEAKQLLEMTQLSSQVLAQLEGTYNNVLNNELNDTMKILTLLSILLTIPSIVTGFFGINVPLPTVLTHHPLGWVMVIGISVILWFVMAMILKVMMNYRKK</sequence>
<dbReference type="SUPFAM" id="SSF143865">
    <property type="entry name" value="CorA soluble domain-like"/>
    <property type="match status" value="1"/>
</dbReference>
<dbReference type="InterPro" id="IPR047199">
    <property type="entry name" value="CorA-like"/>
</dbReference>
<evidence type="ECO:0000313" key="10">
    <source>
        <dbReference type="Proteomes" id="UP000269148"/>
    </source>
</evidence>
<dbReference type="AlphaFoldDB" id="A0A3L8GI34"/>
<reference evidence="7 9" key="1">
    <citation type="journal article" date="2014" name="Genome Announc.">
        <title>Complete Genome Sequence of a Virulent Strain, Streptococcus iniae ISET0901, Isolated from Diseased Tilapia.</title>
        <authorList>
            <person name="Pridgeon J.W."/>
            <person name="Zhang D."/>
            <person name="Zhang L."/>
        </authorList>
    </citation>
    <scope>NUCLEOTIDE SEQUENCE [LARGE SCALE GENOMIC DNA]</scope>
    <source>
        <strain evidence="7 9">ISET0901</strain>
    </source>
</reference>
<comment type="subcellular location">
    <subcellularLocation>
        <location evidence="1">Membrane</location>
        <topology evidence="1">Multi-pass membrane protein</topology>
    </subcellularLocation>
</comment>